<proteinExistence type="predicted"/>
<reference evidence="1" key="1">
    <citation type="journal article" date="2020" name="mSystems">
        <title>Genome- and Community-Level Interaction Insights into Carbon Utilization and Element Cycling Functions of Hydrothermarchaeota in Hydrothermal Sediment.</title>
        <authorList>
            <person name="Zhou Z."/>
            <person name="Liu Y."/>
            <person name="Xu W."/>
            <person name="Pan J."/>
            <person name="Luo Z.H."/>
            <person name="Li M."/>
        </authorList>
    </citation>
    <scope>NUCLEOTIDE SEQUENCE [LARGE SCALE GENOMIC DNA]</scope>
    <source>
        <strain evidence="1">SpSt-1056</strain>
    </source>
</reference>
<organism evidence="1">
    <name type="scientific">Caldiarchaeum subterraneum</name>
    <dbReference type="NCBI Taxonomy" id="311458"/>
    <lineage>
        <taxon>Archaea</taxon>
        <taxon>Nitrososphaerota</taxon>
        <taxon>Candidatus Caldarchaeales</taxon>
        <taxon>Candidatus Caldarchaeaceae</taxon>
        <taxon>Candidatus Caldarchaeum</taxon>
    </lineage>
</organism>
<protein>
    <submittedName>
        <fullName evidence="1">Uncharacterized protein</fullName>
    </submittedName>
</protein>
<dbReference type="AlphaFoldDB" id="A0A7C5QER7"/>
<name>A0A7C5QER7_CALS0</name>
<dbReference type="EMBL" id="DRWN01000047">
    <property type="protein sequence ID" value="HHK68652.1"/>
    <property type="molecule type" value="Genomic_DNA"/>
</dbReference>
<evidence type="ECO:0000313" key="1">
    <source>
        <dbReference type="EMBL" id="HHK68652.1"/>
    </source>
</evidence>
<comment type="caution">
    <text evidence="1">The sequence shown here is derived from an EMBL/GenBank/DDBJ whole genome shotgun (WGS) entry which is preliminary data.</text>
</comment>
<accession>A0A7C5QER7</accession>
<gene>
    <name evidence="1" type="ORF">ENM11_05820</name>
</gene>
<sequence>MSLLFITNQESDIPLALHLAKRGVEITFYSPNPYIASQALKHSIKTHYTVSKPEFIKLCAEGMFKTVHELPNTAGEVWICVNTMKDGEDTYADAENLLTTAAQKIAKTKALTISGLTKPGEASRLINLFHSMSKSPECPSFFIGSPQTISEKTPSWSSDGKKGQTPESISLFNPCFFNTVESAEDATISMLVCDAVRRTALLHFPNWLEILQKCLNDEFFLRPEHLDVLRFMKSSAKIDEWHSRFFTSFYRGLVKEVSRRESEMVTDVVKLARKSGKTIRVLIVCFEEDVAKRLQLSLAKKNVKITCINEGSLESKGVEVCKGFDCVILATRYVALLKEFMEACKRMWFIPTI</sequence>